<feature type="compositionally biased region" description="Basic residues" evidence="1">
    <location>
        <begin position="1"/>
        <end position="30"/>
    </location>
</feature>
<reference evidence="2" key="1">
    <citation type="journal article" date="2020" name="Nature">
        <title>Giant virus diversity and host interactions through global metagenomics.</title>
        <authorList>
            <person name="Schulz F."/>
            <person name="Roux S."/>
            <person name="Paez-Espino D."/>
            <person name="Jungbluth S."/>
            <person name="Walsh D.A."/>
            <person name="Denef V.J."/>
            <person name="McMahon K.D."/>
            <person name="Konstantinidis K.T."/>
            <person name="Eloe-Fadrosh E.A."/>
            <person name="Kyrpides N.C."/>
            <person name="Woyke T."/>
        </authorList>
    </citation>
    <scope>NUCLEOTIDE SEQUENCE</scope>
    <source>
        <strain evidence="2">GVMAG-M-3300009161-52</strain>
    </source>
</reference>
<dbReference type="InterPro" id="IPR008914">
    <property type="entry name" value="PEBP"/>
</dbReference>
<protein>
    <recommendedName>
        <fullName evidence="3">Phosphatidylethanolamine-binding protein</fullName>
    </recommendedName>
</protein>
<evidence type="ECO:0000256" key="1">
    <source>
        <dbReference type="SAM" id="MobiDB-lite"/>
    </source>
</evidence>
<accession>A0A6C0F0G9</accession>
<dbReference type="InterPro" id="IPR035810">
    <property type="entry name" value="PEBP_euk"/>
</dbReference>
<dbReference type="PANTHER" id="PTHR11362">
    <property type="entry name" value="PHOSPHATIDYLETHANOLAMINE-BINDING PROTEIN"/>
    <property type="match status" value="1"/>
</dbReference>
<name>A0A6C0F0G9_9ZZZZ</name>
<dbReference type="PANTHER" id="PTHR11362:SF82">
    <property type="entry name" value="PHOSPHATIDYLETHANOLAMINE-BINDING PROTEIN 4"/>
    <property type="match status" value="1"/>
</dbReference>
<evidence type="ECO:0000313" key="2">
    <source>
        <dbReference type="EMBL" id="QHT33900.1"/>
    </source>
</evidence>
<evidence type="ECO:0008006" key="3">
    <source>
        <dbReference type="Google" id="ProtNLM"/>
    </source>
</evidence>
<proteinExistence type="predicted"/>
<dbReference type="SUPFAM" id="SSF49777">
    <property type="entry name" value="PEBP-like"/>
    <property type="match status" value="1"/>
</dbReference>
<dbReference type="Gene3D" id="3.90.280.10">
    <property type="entry name" value="PEBP-like"/>
    <property type="match status" value="1"/>
</dbReference>
<organism evidence="2">
    <name type="scientific">viral metagenome</name>
    <dbReference type="NCBI Taxonomy" id="1070528"/>
    <lineage>
        <taxon>unclassified sequences</taxon>
        <taxon>metagenomes</taxon>
        <taxon>organismal metagenomes</taxon>
    </lineage>
</organism>
<dbReference type="AlphaFoldDB" id="A0A6C0F0G9"/>
<sequence>MVVSRKSKSKKKSKCTFKYKSVSRKTKKQKGGSQTLITPEPTLTISYPKYGILKHKDDLTNNIIYNKEPTVIFNNALQNHTYLVTLTDPDAPNGFEIDKSITAPNHTYTHWVYTYTYSNTNSSITNQVSTIVPYTPPRPPKGTHRYVFKIYDLPPDMVSSLKMDMNIDTNSNYYVNKLKKLRKYQTKFIFYYTVKSNVA</sequence>
<feature type="region of interest" description="Disordered" evidence="1">
    <location>
        <begin position="1"/>
        <end position="37"/>
    </location>
</feature>
<dbReference type="EMBL" id="MN738980">
    <property type="protein sequence ID" value="QHT33900.1"/>
    <property type="molecule type" value="Genomic_DNA"/>
</dbReference>
<dbReference type="Pfam" id="PF01161">
    <property type="entry name" value="PBP"/>
    <property type="match status" value="1"/>
</dbReference>
<dbReference type="InterPro" id="IPR036610">
    <property type="entry name" value="PEBP-like_sf"/>
</dbReference>